<dbReference type="AlphaFoldDB" id="A0A3A8NN99"/>
<evidence type="ECO:0000313" key="10">
    <source>
        <dbReference type="EMBL" id="RKH45513.1"/>
    </source>
</evidence>
<dbReference type="GO" id="GO:0000976">
    <property type="term" value="F:transcription cis-regulatory region binding"/>
    <property type="evidence" value="ECO:0007669"/>
    <property type="project" value="TreeGrafter"/>
</dbReference>
<dbReference type="PROSITE" id="PS50110">
    <property type="entry name" value="RESPONSE_REGULATORY"/>
    <property type="match status" value="1"/>
</dbReference>
<dbReference type="GO" id="GO:0006355">
    <property type="term" value="P:regulation of DNA-templated transcription"/>
    <property type="evidence" value="ECO:0007669"/>
    <property type="project" value="InterPro"/>
</dbReference>
<sequence length="235" mass="26541">MSTTAPTLLVVEDDPNLRLALRDNLEHQGGYAVEEAATVKEAREHLARRDFQLILLDVMLPDGDGYSLCRALREEGLSVPVLMLTARTLEEDVVRGFEVGAQDYLGKPYRLRELLARVGAQVKRAGMAPPSKLLRFAGYSVDLDRRRVETPEGAEVDLTRKEFDLLAFFVRERERALRRDEILDAVWGTDVVVDPHTVDNFVSSLKRKLKWTSASRFSLQTVRGVGYRLEVEKGS</sequence>
<dbReference type="CDD" id="cd00383">
    <property type="entry name" value="trans_reg_C"/>
    <property type="match status" value="1"/>
</dbReference>
<keyword evidence="5" id="KW-0804">Transcription</keyword>
<keyword evidence="3" id="KW-0805">Transcription regulation</keyword>
<dbReference type="SMART" id="SM00862">
    <property type="entry name" value="Trans_reg_C"/>
    <property type="match status" value="1"/>
</dbReference>
<feature type="domain" description="Response regulatory" evidence="8">
    <location>
        <begin position="7"/>
        <end position="122"/>
    </location>
</feature>
<evidence type="ECO:0000256" key="7">
    <source>
        <dbReference type="PROSITE-ProRule" id="PRU01091"/>
    </source>
</evidence>
<dbReference type="OrthoDB" id="9793321at2"/>
<dbReference type="EMBL" id="RAWG01000034">
    <property type="protein sequence ID" value="RKH45513.1"/>
    <property type="molecule type" value="Genomic_DNA"/>
</dbReference>
<dbReference type="SUPFAM" id="SSF52172">
    <property type="entry name" value="CheY-like"/>
    <property type="match status" value="1"/>
</dbReference>
<dbReference type="InterPro" id="IPR011006">
    <property type="entry name" value="CheY-like_superfamily"/>
</dbReference>
<dbReference type="SUPFAM" id="SSF46894">
    <property type="entry name" value="C-terminal effector domain of the bipartite response regulators"/>
    <property type="match status" value="1"/>
</dbReference>
<dbReference type="GO" id="GO:0032993">
    <property type="term" value="C:protein-DNA complex"/>
    <property type="evidence" value="ECO:0007669"/>
    <property type="project" value="TreeGrafter"/>
</dbReference>
<dbReference type="GO" id="GO:0005829">
    <property type="term" value="C:cytosol"/>
    <property type="evidence" value="ECO:0007669"/>
    <property type="project" value="TreeGrafter"/>
</dbReference>
<feature type="modified residue" description="4-aspartylphosphate" evidence="6">
    <location>
        <position position="57"/>
    </location>
</feature>
<evidence type="ECO:0000259" key="9">
    <source>
        <dbReference type="PROSITE" id="PS51755"/>
    </source>
</evidence>
<dbReference type="GO" id="GO:0000156">
    <property type="term" value="F:phosphorelay response regulator activity"/>
    <property type="evidence" value="ECO:0007669"/>
    <property type="project" value="TreeGrafter"/>
</dbReference>
<feature type="domain" description="OmpR/PhoB-type" evidence="9">
    <location>
        <begin position="131"/>
        <end position="231"/>
    </location>
</feature>
<dbReference type="Proteomes" id="UP000273405">
    <property type="component" value="Unassembled WGS sequence"/>
</dbReference>
<keyword evidence="1 6" id="KW-0597">Phosphoprotein</keyword>
<evidence type="ECO:0000256" key="4">
    <source>
        <dbReference type="ARBA" id="ARBA00023125"/>
    </source>
</evidence>
<evidence type="ECO:0000256" key="6">
    <source>
        <dbReference type="PROSITE-ProRule" id="PRU00169"/>
    </source>
</evidence>
<keyword evidence="4 7" id="KW-0238">DNA-binding</keyword>
<dbReference type="InterPro" id="IPR001867">
    <property type="entry name" value="OmpR/PhoB-type_DNA-bd"/>
</dbReference>
<protein>
    <submittedName>
        <fullName evidence="10">DNA-binding response regulator</fullName>
    </submittedName>
</protein>
<feature type="DNA-binding region" description="OmpR/PhoB-type" evidence="7">
    <location>
        <begin position="131"/>
        <end position="231"/>
    </location>
</feature>
<reference evidence="11" key="1">
    <citation type="submission" date="2018-09" db="EMBL/GenBank/DDBJ databases">
        <authorList>
            <person name="Livingstone P.G."/>
            <person name="Whitworth D.E."/>
        </authorList>
    </citation>
    <scope>NUCLEOTIDE SEQUENCE [LARGE SCALE GENOMIC DNA]</scope>
    <source>
        <strain evidence="11">CA040B</strain>
    </source>
</reference>
<evidence type="ECO:0000256" key="5">
    <source>
        <dbReference type="ARBA" id="ARBA00023163"/>
    </source>
</evidence>
<dbReference type="InterPro" id="IPR001789">
    <property type="entry name" value="Sig_transdc_resp-reg_receiver"/>
</dbReference>
<dbReference type="PANTHER" id="PTHR48111:SF1">
    <property type="entry name" value="TWO-COMPONENT RESPONSE REGULATOR ORR33"/>
    <property type="match status" value="1"/>
</dbReference>
<dbReference type="SMART" id="SM00448">
    <property type="entry name" value="REC"/>
    <property type="match status" value="1"/>
</dbReference>
<name>A0A3A8NN99_9BACT</name>
<gene>
    <name evidence="10" type="ORF">D7X12_07620</name>
</gene>
<evidence type="ECO:0000259" key="8">
    <source>
        <dbReference type="PROSITE" id="PS50110"/>
    </source>
</evidence>
<dbReference type="InterPro" id="IPR036388">
    <property type="entry name" value="WH-like_DNA-bd_sf"/>
</dbReference>
<proteinExistence type="predicted"/>
<dbReference type="InterPro" id="IPR016032">
    <property type="entry name" value="Sig_transdc_resp-reg_C-effctor"/>
</dbReference>
<evidence type="ECO:0000256" key="3">
    <source>
        <dbReference type="ARBA" id="ARBA00023015"/>
    </source>
</evidence>
<organism evidence="10 11">
    <name type="scientific">Corallococcus sicarius</name>
    <dbReference type="NCBI Taxonomy" id="2316726"/>
    <lineage>
        <taxon>Bacteria</taxon>
        <taxon>Pseudomonadati</taxon>
        <taxon>Myxococcota</taxon>
        <taxon>Myxococcia</taxon>
        <taxon>Myxococcales</taxon>
        <taxon>Cystobacterineae</taxon>
        <taxon>Myxococcaceae</taxon>
        <taxon>Corallococcus</taxon>
    </lineage>
</organism>
<dbReference type="Pfam" id="PF00486">
    <property type="entry name" value="Trans_reg_C"/>
    <property type="match status" value="1"/>
</dbReference>
<comment type="caution">
    <text evidence="10">The sequence shown here is derived from an EMBL/GenBank/DDBJ whole genome shotgun (WGS) entry which is preliminary data.</text>
</comment>
<dbReference type="InterPro" id="IPR039420">
    <property type="entry name" value="WalR-like"/>
</dbReference>
<dbReference type="Pfam" id="PF00072">
    <property type="entry name" value="Response_reg"/>
    <property type="match status" value="1"/>
</dbReference>
<evidence type="ECO:0000256" key="2">
    <source>
        <dbReference type="ARBA" id="ARBA00023012"/>
    </source>
</evidence>
<dbReference type="RefSeq" id="WP_120624596.1">
    <property type="nucleotide sequence ID" value="NZ_RAWG01000034.1"/>
</dbReference>
<dbReference type="CDD" id="cd17574">
    <property type="entry name" value="REC_OmpR"/>
    <property type="match status" value="1"/>
</dbReference>
<keyword evidence="2" id="KW-0902">Two-component regulatory system</keyword>
<dbReference type="PROSITE" id="PS51755">
    <property type="entry name" value="OMPR_PHOB"/>
    <property type="match status" value="1"/>
</dbReference>
<dbReference type="PANTHER" id="PTHR48111">
    <property type="entry name" value="REGULATOR OF RPOS"/>
    <property type="match status" value="1"/>
</dbReference>
<dbReference type="Gene3D" id="1.10.10.10">
    <property type="entry name" value="Winged helix-like DNA-binding domain superfamily/Winged helix DNA-binding domain"/>
    <property type="match status" value="1"/>
</dbReference>
<evidence type="ECO:0000256" key="1">
    <source>
        <dbReference type="ARBA" id="ARBA00022553"/>
    </source>
</evidence>
<keyword evidence="11" id="KW-1185">Reference proteome</keyword>
<accession>A0A3A8NN99</accession>
<evidence type="ECO:0000313" key="11">
    <source>
        <dbReference type="Proteomes" id="UP000273405"/>
    </source>
</evidence>
<dbReference type="Gene3D" id="3.40.50.2300">
    <property type="match status" value="1"/>
</dbReference>